<name>A0A6A4I5N3_9AGAR</name>
<evidence type="ECO:0000256" key="5">
    <source>
        <dbReference type="SAM" id="MobiDB-lite"/>
    </source>
</evidence>
<dbReference type="Proteomes" id="UP000799118">
    <property type="component" value="Unassembled WGS sequence"/>
</dbReference>
<keyword evidence="3 6" id="KW-1133">Transmembrane helix</keyword>
<comment type="subcellular location">
    <subcellularLocation>
        <location evidence="1">Membrane</location>
        <topology evidence="1">Single-pass membrane protein</topology>
    </subcellularLocation>
</comment>
<evidence type="ECO:0000256" key="1">
    <source>
        <dbReference type="ARBA" id="ARBA00004167"/>
    </source>
</evidence>
<dbReference type="PANTHER" id="PTHR15549">
    <property type="entry name" value="PAIRED IMMUNOGLOBULIN-LIKE TYPE 2 RECEPTOR"/>
    <property type="match status" value="1"/>
</dbReference>
<feature type="region of interest" description="Disordered" evidence="5">
    <location>
        <begin position="62"/>
        <end position="81"/>
    </location>
</feature>
<proteinExistence type="predicted"/>
<dbReference type="PANTHER" id="PTHR15549:SF26">
    <property type="entry name" value="AXIAL BUDDING PATTERN PROTEIN 2-RELATED"/>
    <property type="match status" value="1"/>
</dbReference>
<dbReference type="GO" id="GO:0071944">
    <property type="term" value="C:cell periphery"/>
    <property type="evidence" value="ECO:0007669"/>
    <property type="project" value="UniProtKB-ARBA"/>
</dbReference>
<keyword evidence="9" id="KW-1185">Reference proteome</keyword>
<keyword evidence="2 6" id="KW-0812">Transmembrane</keyword>
<evidence type="ECO:0000256" key="7">
    <source>
        <dbReference type="SAM" id="SignalP"/>
    </source>
</evidence>
<feature type="region of interest" description="Disordered" evidence="5">
    <location>
        <begin position="276"/>
        <end position="299"/>
    </location>
</feature>
<feature type="region of interest" description="Disordered" evidence="5">
    <location>
        <begin position="348"/>
        <end position="451"/>
    </location>
</feature>
<reference evidence="8" key="1">
    <citation type="journal article" date="2019" name="Environ. Microbiol.">
        <title>Fungal ecological strategies reflected in gene transcription - a case study of two litter decomposers.</title>
        <authorList>
            <person name="Barbi F."/>
            <person name="Kohler A."/>
            <person name="Barry K."/>
            <person name="Baskaran P."/>
            <person name="Daum C."/>
            <person name="Fauchery L."/>
            <person name="Ihrmark K."/>
            <person name="Kuo A."/>
            <person name="LaButti K."/>
            <person name="Lipzen A."/>
            <person name="Morin E."/>
            <person name="Grigoriev I.V."/>
            <person name="Henrissat B."/>
            <person name="Lindahl B."/>
            <person name="Martin F."/>
        </authorList>
    </citation>
    <scope>NUCLEOTIDE SEQUENCE</scope>
    <source>
        <strain evidence="8">JB14</strain>
    </source>
</reference>
<evidence type="ECO:0000256" key="3">
    <source>
        <dbReference type="ARBA" id="ARBA00022989"/>
    </source>
</evidence>
<feature type="compositionally biased region" description="Low complexity" evidence="5">
    <location>
        <begin position="106"/>
        <end position="204"/>
    </location>
</feature>
<dbReference type="InterPro" id="IPR051694">
    <property type="entry name" value="Immunoregulatory_rcpt-like"/>
</dbReference>
<accession>A0A6A4I5N3</accession>
<dbReference type="OrthoDB" id="3068990at2759"/>
<evidence type="ECO:0000313" key="8">
    <source>
        <dbReference type="EMBL" id="KAE9405831.1"/>
    </source>
</evidence>
<evidence type="ECO:0000256" key="4">
    <source>
        <dbReference type="ARBA" id="ARBA00023136"/>
    </source>
</evidence>
<feature type="region of interest" description="Disordered" evidence="5">
    <location>
        <begin position="104"/>
        <end position="215"/>
    </location>
</feature>
<feature type="compositionally biased region" description="Low complexity" evidence="5">
    <location>
        <begin position="380"/>
        <end position="393"/>
    </location>
</feature>
<sequence length="451" mass="46950">MFRSVNSFVIFSLSFFALTGNAFLVTLEGASTATAPVTVTGTFQRQAGDPSGITINVIDISTPSGPTTIQTEDPPNEESGSFQVALTTPGSAILGTSNAITVLSGSTDTDTDTQSSTTTTHSTTTQPSSTDSSTSSSDSTAPLSPSSTDPQTSNITTSTSTSTSPTDASTSSSNSTAPLSPSSIDPRTSATTTSTSTSTSPPSANDDSGSQSQRTGQVVGGVIGGLVLLILLLVFLCYFFRFRRRSRSQWLNSLPGAGGSTRRRWYRISRGASPRESILPFTRNGDEAEGQAEVSTPTDVGENQLGAVVRERSAIAAMLSGGVPPVFTPHMDAIPHVGGTSVLLPGYDSARDSGAGSSPMGELPWPPPPSFAASLLKGTGRPSSSIIPSASRGYQTDGDHEIGLDTSSRLRLSALTDMDQDDPPPSYASHSPKPKQVDDRKWLKQWVNARS</sequence>
<evidence type="ECO:0000313" key="9">
    <source>
        <dbReference type="Proteomes" id="UP000799118"/>
    </source>
</evidence>
<dbReference type="EMBL" id="ML769406">
    <property type="protein sequence ID" value="KAE9405831.1"/>
    <property type="molecule type" value="Genomic_DNA"/>
</dbReference>
<evidence type="ECO:0000256" key="2">
    <source>
        <dbReference type="ARBA" id="ARBA00022692"/>
    </source>
</evidence>
<feature type="signal peptide" evidence="7">
    <location>
        <begin position="1"/>
        <end position="22"/>
    </location>
</feature>
<feature type="compositionally biased region" description="Polar residues" evidence="5">
    <location>
        <begin position="205"/>
        <end position="215"/>
    </location>
</feature>
<dbReference type="AlphaFoldDB" id="A0A6A4I5N3"/>
<keyword evidence="4 6" id="KW-0472">Membrane</keyword>
<feature type="chain" id="PRO_5025692053" description="Mid2 domain-containing protein" evidence="7">
    <location>
        <begin position="23"/>
        <end position="451"/>
    </location>
</feature>
<gene>
    <name evidence="8" type="ORF">BT96DRAFT_915796</name>
</gene>
<organism evidence="8 9">
    <name type="scientific">Gymnopus androsaceus JB14</name>
    <dbReference type="NCBI Taxonomy" id="1447944"/>
    <lineage>
        <taxon>Eukaryota</taxon>
        <taxon>Fungi</taxon>
        <taxon>Dikarya</taxon>
        <taxon>Basidiomycota</taxon>
        <taxon>Agaricomycotina</taxon>
        <taxon>Agaricomycetes</taxon>
        <taxon>Agaricomycetidae</taxon>
        <taxon>Agaricales</taxon>
        <taxon>Marasmiineae</taxon>
        <taxon>Omphalotaceae</taxon>
        <taxon>Gymnopus</taxon>
    </lineage>
</organism>
<feature type="transmembrane region" description="Helical" evidence="6">
    <location>
        <begin position="218"/>
        <end position="240"/>
    </location>
</feature>
<keyword evidence="7" id="KW-0732">Signal</keyword>
<dbReference type="GO" id="GO:0016020">
    <property type="term" value="C:membrane"/>
    <property type="evidence" value="ECO:0007669"/>
    <property type="project" value="UniProtKB-SubCell"/>
</dbReference>
<evidence type="ECO:0008006" key="10">
    <source>
        <dbReference type="Google" id="ProtNLM"/>
    </source>
</evidence>
<evidence type="ECO:0000256" key="6">
    <source>
        <dbReference type="SAM" id="Phobius"/>
    </source>
</evidence>
<protein>
    <recommendedName>
        <fullName evidence="10">Mid2 domain-containing protein</fullName>
    </recommendedName>
</protein>